<evidence type="ECO:0000313" key="1">
    <source>
        <dbReference type="EMBL" id="SCC42019.1"/>
    </source>
</evidence>
<dbReference type="RefSeq" id="WP_176546169.1">
    <property type="nucleotide sequence ID" value="NZ_FMBI01000032.1"/>
</dbReference>
<name>A0A1C4EEJ2_BACTU</name>
<sequence>MKAYCGENAIKHVAGNKDGSADELHTVIKEATNKVRHNSYTIPKLIDLHLRNTNV</sequence>
<dbReference type="Proteomes" id="UP000195991">
    <property type="component" value="Unassembled WGS sequence"/>
</dbReference>
<protein>
    <submittedName>
        <fullName evidence="1">Uncharacterized protein</fullName>
    </submittedName>
</protein>
<organism evidence="1 2">
    <name type="scientific">Bacillus thuringiensis</name>
    <dbReference type="NCBI Taxonomy" id="1428"/>
    <lineage>
        <taxon>Bacteria</taxon>
        <taxon>Bacillati</taxon>
        <taxon>Bacillota</taxon>
        <taxon>Bacilli</taxon>
        <taxon>Bacillales</taxon>
        <taxon>Bacillaceae</taxon>
        <taxon>Bacillus</taxon>
        <taxon>Bacillus cereus group</taxon>
    </lineage>
</organism>
<dbReference type="AlphaFoldDB" id="A0A1C4EEJ2"/>
<dbReference type="EMBL" id="FMBI01000032">
    <property type="protein sequence ID" value="SCC42019.1"/>
    <property type="molecule type" value="Genomic_DNA"/>
</dbReference>
<reference evidence="1 2" key="1">
    <citation type="submission" date="2016-08" db="EMBL/GenBank/DDBJ databases">
        <authorList>
            <person name="Seilhamer J.J."/>
        </authorList>
    </citation>
    <scope>NUCLEOTIDE SEQUENCE [LARGE SCALE GENOMIC DNA]</scope>
    <source>
        <strain evidence="1 2">IEBC_T61001</strain>
    </source>
</reference>
<gene>
    <name evidence="1" type="ORF">BTT61001_03116</name>
</gene>
<proteinExistence type="predicted"/>
<evidence type="ECO:0000313" key="2">
    <source>
        <dbReference type="Proteomes" id="UP000195991"/>
    </source>
</evidence>
<accession>A0A1C4EEJ2</accession>